<gene>
    <name evidence="2" type="ORF">PXEA_LOCUS27659</name>
</gene>
<evidence type="ECO:0000313" key="3">
    <source>
        <dbReference type="Proteomes" id="UP000784294"/>
    </source>
</evidence>
<proteinExistence type="predicted"/>
<name>A0A3S5B5H8_9PLAT</name>
<feature type="domain" description="Helix-turn-helix" evidence="1">
    <location>
        <begin position="32"/>
        <end position="80"/>
    </location>
</feature>
<sequence>MDAEEKRHLPFLDVEIKKRLFLKKSHAGITHNFQSNHTYGMKRRILRSMVIRSLWLTDSEFWEEEMGKLTQMSLGNGYREEANGRAEIRKGKQEERRKNDVHVYPSANWLGGYGRY</sequence>
<reference evidence="2" key="1">
    <citation type="submission" date="2018-11" db="EMBL/GenBank/DDBJ databases">
        <authorList>
            <consortium name="Pathogen Informatics"/>
        </authorList>
    </citation>
    <scope>NUCLEOTIDE SEQUENCE</scope>
</reference>
<dbReference type="AlphaFoldDB" id="A0A3S5B5H8"/>
<dbReference type="Pfam" id="PF26215">
    <property type="entry name" value="HTH_animal"/>
    <property type="match status" value="1"/>
</dbReference>
<dbReference type="InterPro" id="IPR058912">
    <property type="entry name" value="HTH_animal"/>
</dbReference>
<evidence type="ECO:0000259" key="1">
    <source>
        <dbReference type="Pfam" id="PF26215"/>
    </source>
</evidence>
<evidence type="ECO:0000313" key="2">
    <source>
        <dbReference type="EMBL" id="VEL34219.1"/>
    </source>
</evidence>
<protein>
    <recommendedName>
        <fullName evidence="1">Helix-turn-helix domain-containing protein</fullName>
    </recommendedName>
</protein>
<dbReference type="EMBL" id="CAAALY010247220">
    <property type="protein sequence ID" value="VEL34219.1"/>
    <property type="molecule type" value="Genomic_DNA"/>
</dbReference>
<comment type="caution">
    <text evidence="2">The sequence shown here is derived from an EMBL/GenBank/DDBJ whole genome shotgun (WGS) entry which is preliminary data.</text>
</comment>
<organism evidence="2 3">
    <name type="scientific">Protopolystoma xenopodis</name>
    <dbReference type="NCBI Taxonomy" id="117903"/>
    <lineage>
        <taxon>Eukaryota</taxon>
        <taxon>Metazoa</taxon>
        <taxon>Spiralia</taxon>
        <taxon>Lophotrochozoa</taxon>
        <taxon>Platyhelminthes</taxon>
        <taxon>Monogenea</taxon>
        <taxon>Polyopisthocotylea</taxon>
        <taxon>Polystomatidea</taxon>
        <taxon>Polystomatidae</taxon>
        <taxon>Protopolystoma</taxon>
    </lineage>
</organism>
<dbReference type="Proteomes" id="UP000784294">
    <property type="component" value="Unassembled WGS sequence"/>
</dbReference>
<keyword evidence="3" id="KW-1185">Reference proteome</keyword>
<accession>A0A3S5B5H8</accession>